<gene>
    <name evidence="2" type="ORF">GSMUA_161110.1</name>
</gene>
<evidence type="ECO:0000313" key="2">
    <source>
        <dbReference type="EMBL" id="CAG1846316.1"/>
    </source>
</evidence>
<evidence type="ECO:0000313" key="3">
    <source>
        <dbReference type="EnsemblPlants" id="Ma06_p15150.1"/>
    </source>
</evidence>
<dbReference type="EnsemblPlants" id="Ma06_t15150.1">
    <property type="protein sequence ID" value="Ma06_p15150.1"/>
    <property type="gene ID" value="Ma06_g15150"/>
</dbReference>
<protein>
    <submittedName>
        <fullName evidence="2">(wild Malaysian banana) hypothetical protein</fullName>
    </submittedName>
</protein>
<reference evidence="2" key="1">
    <citation type="submission" date="2021-03" db="EMBL/GenBank/DDBJ databases">
        <authorList>
            <consortium name="Genoscope - CEA"/>
            <person name="William W."/>
        </authorList>
    </citation>
    <scope>NUCLEOTIDE SEQUENCE</scope>
    <source>
        <strain evidence="2">Doubled-haploid Pahang</strain>
    </source>
</reference>
<dbReference type="AlphaFoldDB" id="A0A804JGG1"/>
<dbReference type="PANTHER" id="PTHR33237:SF21">
    <property type="entry name" value="TRANSMEMBRANE PROTEIN"/>
    <property type="match status" value="1"/>
</dbReference>
<keyword evidence="4" id="KW-1185">Reference proteome</keyword>
<dbReference type="InParanoid" id="A0A804JGG1"/>
<keyword evidence="1" id="KW-0812">Transmembrane</keyword>
<evidence type="ECO:0000256" key="1">
    <source>
        <dbReference type="SAM" id="Phobius"/>
    </source>
</evidence>
<keyword evidence="1" id="KW-1133">Transmembrane helix</keyword>
<organism evidence="3 4">
    <name type="scientific">Musa acuminata subsp. malaccensis</name>
    <name type="common">Wild banana</name>
    <name type="synonym">Musa malaccensis</name>
    <dbReference type="NCBI Taxonomy" id="214687"/>
    <lineage>
        <taxon>Eukaryota</taxon>
        <taxon>Viridiplantae</taxon>
        <taxon>Streptophyta</taxon>
        <taxon>Embryophyta</taxon>
        <taxon>Tracheophyta</taxon>
        <taxon>Spermatophyta</taxon>
        <taxon>Magnoliopsida</taxon>
        <taxon>Liliopsida</taxon>
        <taxon>Zingiberales</taxon>
        <taxon>Musaceae</taxon>
        <taxon>Musa</taxon>
    </lineage>
</organism>
<evidence type="ECO:0000313" key="4">
    <source>
        <dbReference type="Proteomes" id="UP000012960"/>
    </source>
</evidence>
<dbReference type="Gramene" id="Ma06_t15150.1">
    <property type="protein sequence ID" value="Ma06_p15150.1"/>
    <property type="gene ID" value="Ma06_g15150"/>
</dbReference>
<accession>A0A804JGG1</accession>
<name>A0A804JGG1_MUSAM</name>
<proteinExistence type="predicted"/>
<dbReference type="Proteomes" id="UP000012960">
    <property type="component" value="Unplaced"/>
</dbReference>
<dbReference type="EMBL" id="HG996471">
    <property type="protein sequence ID" value="CAG1846316.1"/>
    <property type="molecule type" value="Genomic_DNA"/>
</dbReference>
<feature type="transmembrane region" description="Helical" evidence="1">
    <location>
        <begin position="20"/>
        <end position="38"/>
    </location>
</feature>
<keyword evidence="1" id="KW-0472">Membrane</keyword>
<reference evidence="3" key="2">
    <citation type="submission" date="2021-05" db="UniProtKB">
        <authorList>
            <consortium name="EnsemblPlants"/>
        </authorList>
    </citation>
    <scope>IDENTIFICATION</scope>
    <source>
        <strain evidence="3">subsp. malaccensis</strain>
    </source>
</reference>
<sequence>MAALGDPSRRRAPLALETLLLLLVAAVAVIGLCATAAVRKKRNRSDKQTGEVLLSTWKALKKALVMSLHGGEGEDVVESEDSRVEPEAEERGTPVLPLWKRRILMGERCELPQFSGLILYDEGGRPICSNSSHGTLFEVSDNSLSLTDHHEWTIRSSNPHTFAGYSADQTNTGRDHPQGFTLIAVWFTEFLEL</sequence>
<dbReference type="PANTHER" id="PTHR33237">
    <property type="entry name" value="F2P16.13 PROTEIN-RELATED"/>
    <property type="match status" value="1"/>
</dbReference>